<proteinExistence type="predicted"/>
<feature type="coiled-coil region" evidence="1">
    <location>
        <begin position="97"/>
        <end position="124"/>
    </location>
</feature>
<keyword evidence="1" id="KW-0175">Coiled coil</keyword>
<evidence type="ECO:0000313" key="2">
    <source>
        <dbReference type="EMBL" id="GAA0935996.1"/>
    </source>
</evidence>
<gene>
    <name evidence="2" type="ORF">GCM10009550_01430</name>
</gene>
<evidence type="ECO:0000313" key="3">
    <source>
        <dbReference type="Proteomes" id="UP001500665"/>
    </source>
</evidence>
<protein>
    <submittedName>
        <fullName evidence="2">Uncharacterized protein</fullName>
    </submittedName>
</protein>
<keyword evidence="3" id="KW-1185">Reference proteome</keyword>
<evidence type="ECO:0000256" key="1">
    <source>
        <dbReference type="SAM" id="Coils"/>
    </source>
</evidence>
<dbReference type="RefSeq" id="WP_344235515.1">
    <property type="nucleotide sequence ID" value="NZ_BAAAHH010000001.1"/>
</dbReference>
<dbReference type="Proteomes" id="UP001500665">
    <property type="component" value="Unassembled WGS sequence"/>
</dbReference>
<sequence>MTKPIEKMLKAELIDELTEVRSKLESERNAFDQLAMMSAKHEASIGELFALLAEAHGLRQNGGYHDDDAERWSAWDNRASELLTHHREGTPLPFRTAEEAELALERMTAERDAYKATAERLEGKPKLFGFWGKR</sequence>
<dbReference type="EMBL" id="BAAAHH010000001">
    <property type="protein sequence ID" value="GAA0935996.1"/>
    <property type="molecule type" value="Genomic_DNA"/>
</dbReference>
<reference evidence="2 3" key="1">
    <citation type="journal article" date="2019" name="Int. J. Syst. Evol. Microbiol.">
        <title>The Global Catalogue of Microorganisms (GCM) 10K type strain sequencing project: providing services to taxonomists for standard genome sequencing and annotation.</title>
        <authorList>
            <consortium name="The Broad Institute Genomics Platform"/>
            <consortium name="The Broad Institute Genome Sequencing Center for Infectious Disease"/>
            <person name="Wu L."/>
            <person name="Ma J."/>
        </authorList>
    </citation>
    <scope>NUCLEOTIDE SEQUENCE [LARGE SCALE GENOMIC DNA]</scope>
    <source>
        <strain evidence="2 3">JCM 10696</strain>
    </source>
</reference>
<name>A0ABN1Q0H9_9ACTN</name>
<accession>A0ABN1Q0H9</accession>
<organism evidence="2 3">
    <name type="scientific">Actinocorallia libanotica</name>
    <dbReference type="NCBI Taxonomy" id="46162"/>
    <lineage>
        <taxon>Bacteria</taxon>
        <taxon>Bacillati</taxon>
        <taxon>Actinomycetota</taxon>
        <taxon>Actinomycetes</taxon>
        <taxon>Streptosporangiales</taxon>
        <taxon>Thermomonosporaceae</taxon>
        <taxon>Actinocorallia</taxon>
    </lineage>
</organism>
<comment type="caution">
    <text evidence="2">The sequence shown here is derived from an EMBL/GenBank/DDBJ whole genome shotgun (WGS) entry which is preliminary data.</text>
</comment>